<name>A0A1C4E006_BACTU</name>
<organism evidence="1 2">
    <name type="scientific">Bacillus thuringiensis</name>
    <dbReference type="NCBI Taxonomy" id="1428"/>
    <lineage>
        <taxon>Bacteria</taxon>
        <taxon>Bacillati</taxon>
        <taxon>Bacillota</taxon>
        <taxon>Bacilli</taxon>
        <taxon>Bacillales</taxon>
        <taxon>Bacillaceae</taxon>
        <taxon>Bacillus</taxon>
        <taxon>Bacillus cereus group</taxon>
    </lineage>
</organism>
<dbReference type="EMBL" id="FMBI01000030">
    <property type="protein sequence ID" value="SCC36831.1"/>
    <property type="molecule type" value="Genomic_DNA"/>
</dbReference>
<dbReference type="Proteomes" id="UP000195991">
    <property type="component" value="Unassembled WGS sequence"/>
</dbReference>
<gene>
    <name evidence="1" type="ORF">BTT61001_02773</name>
</gene>
<protein>
    <submittedName>
        <fullName evidence="1">Transposase</fullName>
    </submittedName>
</protein>
<reference evidence="1 2" key="1">
    <citation type="submission" date="2016-08" db="EMBL/GenBank/DDBJ databases">
        <authorList>
            <person name="Seilhamer J.J."/>
        </authorList>
    </citation>
    <scope>NUCLEOTIDE SEQUENCE [LARGE SCALE GENOMIC DNA]</scope>
    <source>
        <strain evidence="1 2">IEBC_T61001</strain>
    </source>
</reference>
<proteinExistence type="predicted"/>
<evidence type="ECO:0000313" key="1">
    <source>
        <dbReference type="EMBL" id="SCC36831.1"/>
    </source>
</evidence>
<evidence type="ECO:0000313" key="2">
    <source>
        <dbReference type="Proteomes" id="UP000195991"/>
    </source>
</evidence>
<accession>A0A1C4E006</accession>
<dbReference type="AlphaFoldDB" id="A0A1C4E006"/>
<sequence length="50" mass="5645">MLGFKCFDTATSILSGVEAMHMTKKEQVDLREQSVQNQKECIHQFSGLEA</sequence>